<evidence type="ECO:0000313" key="5">
    <source>
        <dbReference type="EMBL" id="MBD2179762.1"/>
    </source>
</evidence>
<dbReference type="SMART" id="SM00331">
    <property type="entry name" value="PP2C_SIG"/>
    <property type="match status" value="1"/>
</dbReference>
<name>A0A926V9N5_9CYAN</name>
<keyword evidence="2" id="KW-0175">Coiled coil</keyword>
<dbReference type="PANTHER" id="PTHR43156">
    <property type="entry name" value="STAGE II SPORULATION PROTEIN E-RELATED"/>
    <property type="match status" value="1"/>
</dbReference>
<feature type="coiled-coil region" evidence="2">
    <location>
        <begin position="1"/>
        <end position="45"/>
    </location>
</feature>
<dbReference type="SUPFAM" id="SSF55781">
    <property type="entry name" value="GAF domain-like"/>
    <property type="match status" value="1"/>
</dbReference>
<sequence>MSDRDNSKEELLAELESLRQEVAKLKSAEAAFKAQSELLENLVEMARSSAEKHLLTGILKKTLEVATRLTDAERGSLFLLDRDGAVTASILTRKDTTAEESTQLIGAVLDKGLAGWTIRNRQVGLIADTRLDDRWFEFPNQPYKVGSALAVPILRGEVLLGILTLLDSEVGHFNSEQALQMLLTAEQIALALENAQLYAKLDESYSSLEKTKLALQNELEKGRLLQRDFLPDRLIQPSGWEIAACFYPAREVAGDFYDAFTLPGDYVGLVIADVCDKGVGAALFMALFRSLMRLFSGQIRLEESDVLKREPAISADDAIAPHKADYSAEIDALKAVSLTNNYIAKTHWQMSMFATMFFGVLNPATGLLTYVNGGHEPPIIIGESGVKNRLKPTGPAVGMMPNAKFKTQQVQLEPGDILLTYTDGVPEAHNPEGKFFTEQRLLTLAQEPTTGANALVDSIEKSLRDHIADTVQFDDITMLALRWAKN</sequence>
<evidence type="ECO:0000256" key="2">
    <source>
        <dbReference type="SAM" id="Coils"/>
    </source>
</evidence>
<evidence type="ECO:0000256" key="1">
    <source>
        <dbReference type="ARBA" id="ARBA00022801"/>
    </source>
</evidence>
<protein>
    <submittedName>
        <fullName evidence="5">SpoIIE family protein phosphatase</fullName>
    </submittedName>
</protein>
<proteinExistence type="predicted"/>
<dbReference type="GO" id="GO:0016791">
    <property type="term" value="F:phosphatase activity"/>
    <property type="evidence" value="ECO:0007669"/>
    <property type="project" value="TreeGrafter"/>
</dbReference>
<feature type="domain" description="PPM-type phosphatase" evidence="4">
    <location>
        <begin position="237"/>
        <end position="483"/>
    </location>
</feature>
<dbReference type="InterPro" id="IPR029016">
    <property type="entry name" value="GAF-like_dom_sf"/>
</dbReference>
<evidence type="ECO:0000259" key="4">
    <source>
        <dbReference type="SMART" id="SM00331"/>
    </source>
</evidence>
<dbReference type="InterPro" id="IPR003018">
    <property type="entry name" value="GAF"/>
</dbReference>
<reference evidence="5" key="1">
    <citation type="journal article" date="2015" name="ISME J.">
        <title>Draft Genome Sequence of Streptomyces incarnatus NRRL8089, which Produces the Nucleoside Antibiotic Sinefungin.</title>
        <authorList>
            <person name="Oshima K."/>
            <person name="Hattori M."/>
            <person name="Shimizu H."/>
            <person name="Fukuda K."/>
            <person name="Nemoto M."/>
            <person name="Inagaki K."/>
            <person name="Tamura T."/>
        </authorList>
    </citation>
    <scope>NUCLEOTIDE SEQUENCE</scope>
    <source>
        <strain evidence="5">FACHB-1375</strain>
    </source>
</reference>
<dbReference type="Gene3D" id="3.30.450.40">
    <property type="match status" value="1"/>
</dbReference>
<gene>
    <name evidence="5" type="ORF">H6G03_01325</name>
</gene>
<feature type="domain" description="GAF" evidence="3">
    <location>
        <begin position="54"/>
        <end position="202"/>
    </location>
</feature>
<dbReference type="InterPro" id="IPR001932">
    <property type="entry name" value="PPM-type_phosphatase-like_dom"/>
</dbReference>
<dbReference type="AlphaFoldDB" id="A0A926V9N5"/>
<evidence type="ECO:0000259" key="3">
    <source>
        <dbReference type="SMART" id="SM00065"/>
    </source>
</evidence>
<organism evidence="5 6">
    <name type="scientific">Aerosakkonema funiforme FACHB-1375</name>
    <dbReference type="NCBI Taxonomy" id="2949571"/>
    <lineage>
        <taxon>Bacteria</taxon>
        <taxon>Bacillati</taxon>
        <taxon>Cyanobacteriota</taxon>
        <taxon>Cyanophyceae</taxon>
        <taxon>Oscillatoriophycideae</taxon>
        <taxon>Aerosakkonematales</taxon>
        <taxon>Aerosakkonemataceae</taxon>
        <taxon>Aerosakkonema</taxon>
    </lineage>
</organism>
<dbReference type="Pfam" id="PF13185">
    <property type="entry name" value="GAF_2"/>
    <property type="match status" value="1"/>
</dbReference>
<dbReference type="InterPro" id="IPR036457">
    <property type="entry name" value="PPM-type-like_dom_sf"/>
</dbReference>
<dbReference type="RefSeq" id="WP_190461283.1">
    <property type="nucleotide sequence ID" value="NZ_JACJPW010000002.1"/>
</dbReference>
<reference evidence="5" key="2">
    <citation type="submission" date="2020-08" db="EMBL/GenBank/DDBJ databases">
        <authorList>
            <person name="Chen M."/>
            <person name="Teng W."/>
            <person name="Zhao L."/>
            <person name="Hu C."/>
            <person name="Zhou Y."/>
            <person name="Han B."/>
            <person name="Song L."/>
            <person name="Shu W."/>
        </authorList>
    </citation>
    <scope>NUCLEOTIDE SEQUENCE</scope>
    <source>
        <strain evidence="5">FACHB-1375</strain>
    </source>
</reference>
<evidence type="ECO:0000313" key="6">
    <source>
        <dbReference type="Proteomes" id="UP000641646"/>
    </source>
</evidence>
<dbReference type="InterPro" id="IPR052016">
    <property type="entry name" value="Bact_Sigma-Reg"/>
</dbReference>
<dbReference type="PANTHER" id="PTHR43156:SF2">
    <property type="entry name" value="STAGE II SPORULATION PROTEIN E"/>
    <property type="match status" value="1"/>
</dbReference>
<keyword evidence="6" id="KW-1185">Reference proteome</keyword>
<dbReference type="SUPFAM" id="SSF81606">
    <property type="entry name" value="PP2C-like"/>
    <property type="match status" value="1"/>
</dbReference>
<dbReference type="Pfam" id="PF07228">
    <property type="entry name" value="SpoIIE"/>
    <property type="match status" value="1"/>
</dbReference>
<dbReference type="SMART" id="SM00065">
    <property type="entry name" value="GAF"/>
    <property type="match status" value="1"/>
</dbReference>
<accession>A0A926V9N5</accession>
<dbReference type="EMBL" id="JACJPW010000002">
    <property type="protein sequence ID" value="MBD2179762.1"/>
    <property type="molecule type" value="Genomic_DNA"/>
</dbReference>
<keyword evidence="1" id="KW-0378">Hydrolase</keyword>
<dbReference type="Gene3D" id="3.60.40.10">
    <property type="entry name" value="PPM-type phosphatase domain"/>
    <property type="match status" value="1"/>
</dbReference>
<dbReference type="Proteomes" id="UP000641646">
    <property type="component" value="Unassembled WGS sequence"/>
</dbReference>
<comment type="caution">
    <text evidence="5">The sequence shown here is derived from an EMBL/GenBank/DDBJ whole genome shotgun (WGS) entry which is preliminary data.</text>
</comment>